<evidence type="ECO:0000256" key="3">
    <source>
        <dbReference type="ARBA" id="ARBA00022806"/>
    </source>
</evidence>
<dbReference type="SUPFAM" id="SSF52540">
    <property type="entry name" value="P-loop containing nucleoside triphosphate hydrolases"/>
    <property type="match status" value="1"/>
</dbReference>
<proteinExistence type="predicted"/>
<dbReference type="GO" id="GO:0042393">
    <property type="term" value="F:histone binding"/>
    <property type="evidence" value="ECO:0007669"/>
    <property type="project" value="TreeGrafter"/>
</dbReference>
<reference evidence="6" key="1">
    <citation type="submission" date="2020-05" db="EMBL/GenBank/DDBJ databases">
        <title>Phylogenomic resolution of chytrid fungi.</title>
        <authorList>
            <person name="Stajich J.E."/>
            <person name="Amses K."/>
            <person name="Simmons R."/>
            <person name="Seto K."/>
            <person name="Myers J."/>
            <person name="Bonds A."/>
            <person name="Quandt C.A."/>
            <person name="Barry K."/>
            <person name="Liu P."/>
            <person name="Grigoriev I."/>
            <person name="Longcore J.E."/>
            <person name="James T.Y."/>
        </authorList>
    </citation>
    <scope>NUCLEOTIDE SEQUENCE</scope>
    <source>
        <strain evidence="6">JEL0379</strain>
    </source>
</reference>
<dbReference type="GO" id="GO:0005524">
    <property type="term" value="F:ATP binding"/>
    <property type="evidence" value="ECO:0007669"/>
    <property type="project" value="UniProtKB-KW"/>
</dbReference>
<comment type="caution">
    <text evidence="6">The sequence shown here is derived from an EMBL/GenBank/DDBJ whole genome shotgun (WGS) entry which is preliminary data.</text>
</comment>
<accession>A0AAD5TQ92</accession>
<dbReference type="GO" id="GO:0006338">
    <property type="term" value="P:chromatin remodeling"/>
    <property type="evidence" value="ECO:0007669"/>
    <property type="project" value="TreeGrafter"/>
</dbReference>
<keyword evidence="2" id="KW-0547">Nucleotide-binding</keyword>
<dbReference type="GO" id="GO:0000812">
    <property type="term" value="C:Swr1 complex"/>
    <property type="evidence" value="ECO:0007669"/>
    <property type="project" value="TreeGrafter"/>
</dbReference>
<keyword evidence="3" id="KW-0347">Helicase</keyword>
<keyword evidence="4" id="KW-0067">ATP-binding</keyword>
<sequence length="221" mass="23857">MDAQAQDRAHRIGQTREVHIYRLVCEHTVEENMLRKANQKRQLDRVVIQAGDFTTEWMQKEGSGGGGAWKDWLDPAMAVAAAAADSGGSWEQAITQAEDETDVIALRRAQTEMDRDVAEFAETEDTERGGGSAATGPLAGSSNTAVSTTTASRATEVKMVNGGTVAIGTASDQVPAWRPASTSLRVGPLDEYLFRLVIHRMGLTHALAEWNFAEELNEAAG</sequence>
<feature type="compositionally biased region" description="Low complexity" evidence="5">
    <location>
        <begin position="139"/>
        <end position="150"/>
    </location>
</feature>
<name>A0AAD5TQ92_9FUNG</name>
<evidence type="ECO:0000313" key="6">
    <source>
        <dbReference type="EMBL" id="KAJ3183406.1"/>
    </source>
</evidence>
<evidence type="ECO:0000256" key="4">
    <source>
        <dbReference type="ARBA" id="ARBA00022840"/>
    </source>
</evidence>
<evidence type="ECO:0000256" key="1">
    <source>
        <dbReference type="ARBA" id="ARBA00004123"/>
    </source>
</evidence>
<dbReference type="PANTHER" id="PTHR45685:SF1">
    <property type="entry name" value="HELICASE SRCAP"/>
    <property type="match status" value="1"/>
</dbReference>
<dbReference type="GO" id="GO:0004386">
    <property type="term" value="F:helicase activity"/>
    <property type="evidence" value="ECO:0007669"/>
    <property type="project" value="UniProtKB-KW"/>
</dbReference>
<gene>
    <name evidence="6" type="primary">SWR1_1</name>
    <name evidence="6" type="ORF">HDU87_006725</name>
</gene>
<dbReference type="InterPro" id="IPR050520">
    <property type="entry name" value="INO80/SWR1_helicase"/>
</dbReference>
<feature type="region of interest" description="Disordered" evidence="5">
    <location>
        <begin position="119"/>
        <end position="150"/>
    </location>
</feature>
<dbReference type="InterPro" id="IPR027417">
    <property type="entry name" value="P-loop_NTPase"/>
</dbReference>
<dbReference type="AlphaFoldDB" id="A0AAD5TQ92"/>
<dbReference type="Proteomes" id="UP001212152">
    <property type="component" value="Unassembled WGS sequence"/>
</dbReference>
<dbReference type="GO" id="GO:0016887">
    <property type="term" value="F:ATP hydrolysis activity"/>
    <property type="evidence" value="ECO:0007669"/>
    <property type="project" value="TreeGrafter"/>
</dbReference>
<dbReference type="EMBL" id="JADGJQ010000006">
    <property type="protein sequence ID" value="KAJ3183406.1"/>
    <property type="molecule type" value="Genomic_DNA"/>
</dbReference>
<dbReference type="PANTHER" id="PTHR45685">
    <property type="entry name" value="HELICASE SRCAP-RELATED"/>
    <property type="match status" value="1"/>
</dbReference>
<dbReference type="Gene3D" id="3.40.50.300">
    <property type="entry name" value="P-loop containing nucleotide triphosphate hydrolases"/>
    <property type="match status" value="1"/>
</dbReference>
<evidence type="ECO:0000256" key="5">
    <source>
        <dbReference type="SAM" id="MobiDB-lite"/>
    </source>
</evidence>
<evidence type="ECO:0000256" key="2">
    <source>
        <dbReference type="ARBA" id="ARBA00022741"/>
    </source>
</evidence>
<keyword evidence="7" id="KW-1185">Reference proteome</keyword>
<comment type="subcellular location">
    <subcellularLocation>
        <location evidence="1">Nucleus</location>
    </subcellularLocation>
</comment>
<keyword evidence="3" id="KW-0378">Hydrolase</keyword>
<evidence type="ECO:0000313" key="7">
    <source>
        <dbReference type="Proteomes" id="UP001212152"/>
    </source>
</evidence>
<dbReference type="GO" id="GO:0003677">
    <property type="term" value="F:DNA binding"/>
    <property type="evidence" value="ECO:0007669"/>
    <property type="project" value="UniProtKB-KW"/>
</dbReference>
<protein>
    <submittedName>
        <fullName evidence="6">Swr1 complex component</fullName>
    </submittedName>
</protein>
<organism evidence="6 7">
    <name type="scientific">Geranomyces variabilis</name>
    <dbReference type="NCBI Taxonomy" id="109894"/>
    <lineage>
        <taxon>Eukaryota</taxon>
        <taxon>Fungi</taxon>
        <taxon>Fungi incertae sedis</taxon>
        <taxon>Chytridiomycota</taxon>
        <taxon>Chytridiomycota incertae sedis</taxon>
        <taxon>Chytridiomycetes</taxon>
        <taxon>Spizellomycetales</taxon>
        <taxon>Powellomycetaceae</taxon>
        <taxon>Geranomyces</taxon>
    </lineage>
</organism>